<keyword evidence="8" id="KW-0472">Membrane</keyword>
<dbReference type="GO" id="GO:0005886">
    <property type="term" value="C:plasma membrane"/>
    <property type="evidence" value="ECO:0007669"/>
    <property type="project" value="TreeGrafter"/>
</dbReference>
<dbReference type="SUPFAM" id="SSF55874">
    <property type="entry name" value="ATPase domain of HSP90 chaperone/DNA topoisomerase II/histidine kinase"/>
    <property type="match status" value="1"/>
</dbReference>
<dbReference type="GeneID" id="93117430"/>
<keyword evidence="7 8" id="KW-1133">Transmembrane helix</keyword>
<dbReference type="EMBL" id="VWMK01000005">
    <property type="protein sequence ID" value="KAA3767397.1"/>
    <property type="molecule type" value="Genomic_DNA"/>
</dbReference>
<dbReference type="GO" id="GO:0000155">
    <property type="term" value="F:phosphorelay sensor kinase activity"/>
    <property type="evidence" value="ECO:0007669"/>
    <property type="project" value="InterPro"/>
</dbReference>
<dbReference type="CDD" id="cd00075">
    <property type="entry name" value="HATPase"/>
    <property type="match status" value="1"/>
</dbReference>
<dbReference type="InterPro" id="IPR005467">
    <property type="entry name" value="His_kinase_dom"/>
</dbReference>
<evidence type="ECO:0000256" key="6">
    <source>
        <dbReference type="ARBA" id="ARBA00022777"/>
    </source>
</evidence>
<evidence type="ECO:0000313" key="11">
    <source>
        <dbReference type="Proteomes" id="UP000422221"/>
    </source>
</evidence>
<accession>A0A7J4XKS8</accession>
<keyword evidence="4" id="KW-0808">Transferase</keyword>
<dbReference type="InterPro" id="IPR003594">
    <property type="entry name" value="HATPase_dom"/>
</dbReference>
<evidence type="ECO:0000256" key="7">
    <source>
        <dbReference type="ARBA" id="ARBA00022989"/>
    </source>
</evidence>
<dbReference type="SMART" id="SM00388">
    <property type="entry name" value="HisKA"/>
    <property type="match status" value="1"/>
</dbReference>
<dbReference type="Pfam" id="PF02518">
    <property type="entry name" value="HATPase_c"/>
    <property type="match status" value="1"/>
</dbReference>
<dbReference type="InterPro" id="IPR003661">
    <property type="entry name" value="HisK_dim/P_dom"/>
</dbReference>
<evidence type="ECO:0000259" key="9">
    <source>
        <dbReference type="PROSITE" id="PS50109"/>
    </source>
</evidence>
<dbReference type="SMART" id="SM00387">
    <property type="entry name" value="HATPase_c"/>
    <property type="match status" value="1"/>
</dbReference>
<feature type="transmembrane region" description="Helical" evidence="8">
    <location>
        <begin position="7"/>
        <end position="30"/>
    </location>
</feature>
<dbReference type="Gene3D" id="3.30.565.10">
    <property type="entry name" value="Histidine kinase-like ATPase, C-terminal domain"/>
    <property type="match status" value="1"/>
</dbReference>
<dbReference type="Pfam" id="PF00512">
    <property type="entry name" value="HisKA"/>
    <property type="match status" value="1"/>
</dbReference>
<evidence type="ECO:0000256" key="3">
    <source>
        <dbReference type="ARBA" id="ARBA00022553"/>
    </source>
</evidence>
<dbReference type="InterPro" id="IPR036890">
    <property type="entry name" value="HATPase_C_sf"/>
</dbReference>
<feature type="transmembrane region" description="Helical" evidence="8">
    <location>
        <begin position="140"/>
        <end position="160"/>
    </location>
</feature>
<keyword evidence="3" id="KW-0597">Phosphoprotein</keyword>
<evidence type="ECO:0000313" key="10">
    <source>
        <dbReference type="EMBL" id="KAA3767397.1"/>
    </source>
</evidence>
<dbReference type="EC" id="2.7.13.3" evidence="2"/>
<sequence>MKLIYRIVIRISLLLILVLGVWAVFFYMAMMDEVNDEVDDSLEDYSEVIIIRTLAGEELPSQNTGSNNQYYLREVTEEYADSREDITYKDSMVYIVEKGETEPARILTTIFKDDENRFYELTVSTPSIEKEDLTAAIRNWMIFLYVALLLVIIVVNVWVFQQSMRPLYVLLHWLDGYRIGSKNKPLENDTQITEFRKLNEAAIRNAERSEQLFEQQKQFIGNASHEIQTPLAICRNRLEMMMEDESLSESQLEELMKTHQTLEHITKLNKSLLLLSKIDNGQFTETVELELNDLLKQYLDDYKEVYAYREIQTEVVEKGVFRVQMNESLATILITNLLKNAFVHNVDGGHIRIEITSHRFTFCNSGVEHSLDSTHIFERFYQGTKKEGSTGLGLAIVDSICRLQNIGLKYYFQNGEHCFEISEEQI</sequence>
<protein>
    <recommendedName>
        <fullName evidence="2">histidine kinase</fullName>
        <ecNumber evidence="2">2.7.13.3</ecNumber>
    </recommendedName>
</protein>
<reference evidence="10 11" key="1">
    <citation type="journal article" date="2019" name="Nat. Med.">
        <title>A library of human gut bacterial isolates paired with longitudinal multiomics data enables mechanistic microbiome research.</title>
        <authorList>
            <person name="Poyet M."/>
            <person name="Groussin M."/>
            <person name="Gibbons S.M."/>
            <person name="Avila-Pacheco J."/>
            <person name="Jiang X."/>
            <person name="Kearney S.M."/>
            <person name="Perrotta A.R."/>
            <person name="Berdy B."/>
            <person name="Zhao S."/>
            <person name="Lieberman T.D."/>
            <person name="Swanson P.K."/>
            <person name="Smith M."/>
            <person name="Roesemann S."/>
            <person name="Alexander J.E."/>
            <person name="Rich S.A."/>
            <person name="Livny J."/>
            <person name="Vlamakis H."/>
            <person name="Clish C."/>
            <person name="Bullock K."/>
            <person name="Deik A."/>
            <person name="Scott J."/>
            <person name="Pierce K.A."/>
            <person name="Xavier R.J."/>
            <person name="Alm E.J."/>
        </authorList>
    </citation>
    <scope>NUCLEOTIDE SEQUENCE [LARGE SCALE GENOMIC DNA]</scope>
    <source>
        <strain evidence="10 11">BIOML-A10</strain>
    </source>
</reference>
<dbReference type="PANTHER" id="PTHR45436:SF5">
    <property type="entry name" value="SENSOR HISTIDINE KINASE TRCS"/>
    <property type="match status" value="1"/>
</dbReference>
<keyword evidence="5 8" id="KW-0812">Transmembrane</keyword>
<dbReference type="PROSITE" id="PS50109">
    <property type="entry name" value="HIS_KIN"/>
    <property type="match status" value="1"/>
</dbReference>
<evidence type="ECO:0000256" key="8">
    <source>
        <dbReference type="SAM" id="Phobius"/>
    </source>
</evidence>
<keyword evidence="6 10" id="KW-0418">Kinase</keyword>
<dbReference type="Proteomes" id="UP000422221">
    <property type="component" value="Unassembled WGS sequence"/>
</dbReference>
<dbReference type="PANTHER" id="PTHR45436">
    <property type="entry name" value="SENSOR HISTIDINE KINASE YKOH"/>
    <property type="match status" value="1"/>
</dbReference>
<organism evidence="10 11">
    <name type="scientific">Bacteroides salyersiae</name>
    <dbReference type="NCBI Taxonomy" id="291644"/>
    <lineage>
        <taxon>Bacteria</taxon>
        <taxon>Pseudomonadati</taxon>
        <taxon>Bacteroidota</taxon>
        <taxon>Bacteroidia</taxon>
        <taxon>Bacteroidales</taxon>
        <taxon>Bacteroidaceae</taxon>
        <taxon>Bacteroides</taxon>
    </lineage>
</organism>
<dbReference type="RefSeq" id="WP_055294385.1">
    <property type="nucleotide sequence ID" value="NZ_CAXSTI010000006.1"/>
</dbReference>
<gene>
    <name evidence="10" type="ORF">F3F73_06565</name>
</gene>
<proteinExistence type="predicted"/>
<dbReference type="AlphaFoldDB" id="A0A7J4XKS8"/>
<dbReference type="CDD" id="cd00082">
    <property type="entry name" value="HisKA"/>
    <property type="match status" value="1"/>
</dbReference>
<dbReference type="Gene3D" id="1.10.287.130">
    <property type="match status" value="1"/>
</dbReference>
<evidence type="ECO:0000256" key="1">
    <source>
        <dbReference type="ARBA" id="ARBA00000085"/>
    </source>
</evidence>
<comment type="caution">
    <text evidence="10">The sequence shown here is derived from an EMBL/GenBank/DDBJ whole genome shotgun (WGS) entry which is preliminary data.</text>
</comment>
<evidence type="ECO:0000256" key="4">
    <source>
        <dbReference type="ARBA" id="ARBA00022679"/>
    </source>
</evidence>
<dbReference type="InterPro" id="IPR050428">
    <property type="entry name" value="TCS_sensor_his_kinase"/>
</dbReference>
<dbReference type="InterPro" id="IPR036097">
    <property type="entry name" value="HisK_dim/P_sf"/>
</dbReference>
<evidence type="ECO:0000256" key="2">
    <source>
        <dbReference type="ARBA" id="ARBA00012438"/>
    </source>
</evidence>
<feature type="domain" description="Histidine kinase" evidence="9">
    <location>
        <begin position="222"/>
        <end position="407"/>
    </location>
</feature>
<evidence type="ECO:0000256" key="5">
    <source>
        <dbReference type="ARBA" id="ARBA00022692"/>
    </source>
</evidence>
<comment type="catalytic activity">
    <reaction evidence="1">
        <text>ATP + protein L-histidine = ADP + protein N-phospho-L-histidine.</text>
        <dbReference type="EC" id="2.7.13.3"/>
    </reaction>
</comment>
<dbReference type="SUPFAM" id="SSF47384">
    <property type="entry name" value="Homodimeric domain of signal transducing histidine kinase"/>
    <property type="match status" value="1"/>
</dbReference>
<name>A0A7J4XKS8_9BACE</name>